<reference evidence="1 2" key="3">
    <citation type="journal article" date="2010" name="BMC Genomics">
        <title>Transcriptome sequencing and comparative analysis of cucumber flowers with different sex types.</title>
        <authorList>
            <person name="Guo S."/>
            <person name="Zheng Y."/>
            <person name="Joung J.G."/>
            <person name="Liu S."/>
            <person name="Zhang Z."/>
            <person name="Crasta O.R."/>
            <person name="Sobral B.W."/>
            <person name="Xu Y."/>
            <person name="Huang S."/>
            <person name="Fei Z."/>
        </authorList>
    </citation>
    <scope>NUCLEOTIDE SEQUENCE [LARGE SCALE GENOMIC DNA]</scope>
    <source>
        <strain evidence="2">cv. 9930</strain>
    </source>
</reference>
<keyword evidence="2" id="KW-1185">Reference proteome</keyword>
<sequence length="112" mass="11589">MEGNEIGMVGIDGKFGSVIVGSGGNASPIGSGGKLIFGNVGCGNFGRVGFGKPGNGGIRVGIAGRFGTKGGVVCERWRAAWPKLMLERAKVAVKAMIKNLEVAIFFPFDKMI</sequence>
<name>A0A0A0L0M4_CUCSA</name>
<dbReference type="Gramene" id="KGN54594">
    <property type="protein sequence ID" value="KGN54594"/>
    <property type="gene ID" value="Csa_4G374620"/>
</dbReference>
<dbReference type="AlphaFoldDB" id="A0A0A0L0M4"/>
<organism evidence="1 2">
    <name type="scientific">Cucumis sativus</name>
    <name type="common">Cucumber</name>
    <dbReference type="NCBI Taxonomy" id="3659"/>
    <lineage>
        <taxon>Eukaryota</taxon>
        <taxon>Viridiplantae</taxon>
        <taxon>Streptophyta</taxon>
        <taxon>Embryophyta</taxon>
        <taxon>Tracheophyta</taxon>
        <taxon>Spermatophyta</taxon>
        <taxon>Magnoliopsida</taxon>
        <taxon>eudicotyledons</taxon>
        <taxon>Gunneridae</taxon>
        <taxon>Pentapetalae</taxon>
        <taxon>rosids</taxon>
        <taxon>fabids</taxon>
        <taxon>Cucurbitales</taxon>
        <taxon>Cucurbitaceae</taxon>
        <taxon>Benincaseae</taxon>
        <taxon>Cucumis</taxon>
    </lineage>
</organism>
<dbReference type="EMBL" id="CM002925">
    <property type="protein sequence ID" value="KGN54594.1"/>
    <property type="molecule type" value="Genomic_DNA"/>
</dbReference>
<reference evidence="1 2" key="4">
    <citation type="journal article" date="2011" name="BMC Genomics">
        <title>RNA-Seq improves annotation of protein-coding genes in the cucumber genome.</title>
        <authorList>
            <person name="Li Z."/>
            <person name="Zhang Z."/>
            <person name="Yan P."/>
            <person name="Huang S."/>
            <person name="Fei Z."/>
            <person name="Lin K."/>
        </authorList>
    </citation>
    <scope>NUCLEOTIDE SEQUENCE [LARGE SCALE GENOMIC DNA]</scope>
    <source>
        <strain evidence="2">cv. 9930</strain>
    </source>
</reference>
<reference evidence="1 2" key="1">
    <citation type="journal article" date="2009" name="Nat. Genet.">
        <title>The genome of the cucumber, Cucumis sativus L.</title>
        <authorList>
            <person name="Huang S."/>
            <person name="Li R."/>
            <person name="Zhang Z."/>
            <person name="Li L."/>
            <person name="Gu X."/>
            <person name="Fan W."/>
            <person name="Lucas W.J."/>
            <person name="Wang X."/>
            <person name="Xie B."/>
            <person name="Ni P."/>
            <person name="Ren Y."/>
            <person name="Zhu H."/>
            <person name="Li J."/>
            <person name="Lin K."/>
            <person name="Jin W."/>
            <person name="Fei Z."/>
            <person name="Li G."/>
            <person name="Staub J."/>
            <person name="Kilian A."/>
            <person name="van der Vossen E.A."/>
            <person name="Wu Y."/>
            <person name="Guo J."/>
            <person name="He J."/>
            <person name="Jia Z."/>
            <person name="Ren Y."/>
            <person name="Tian G."/>
            <person name="Lu Y."/>
            <person name="Ruan J."/>
            <person name="Qian W."/>
            <person name="Wang M."/>
            <person name="Huang Q."/>
            <person name="Li B."/>
            <person name="Xuan Z."/>
            <person name="Cao J."/>
            <person name="Asan"/>
            <person name="Wu Z."/>
            <person name="Zhang J."/>
            <person name="Cai Q."/>
            <person name="Bai Y."/>
            <person name="Zhao B."/>
            <person name="Han Y."/>
            <person name="Li Y."/>
            <person name="Li X."/>
            <person name="Wang S."/>
            <person name="Shi Q."/>
            <person name="Liu S."/>
            <person name="Cho W.K."/>
            <person name="Kim J.Y."/>
            <person name="Xu Y."/>
            <person name="Heller-Uszynska K."/>
            <person name="Miao H."/>
            <person name="Cheng Z."/>
            <person name="Zhang S."/>
            <person name="Wu J."/>
            <person name="Yang Y."/>
            <person name="Kang H."/>
            <person name="Li M."/>
            <person name="Liang H."/>
            <person name="Ren X."/>
            <person name="Shi Z."/>
            <person name="Wen M."/>
            <person name="Jian M."/>
            <person name="Yang H."/>
            <person name="Zhang G."/>
            <person name="Yang Z."/>
            <person name="Chen R."/>
            <person name="Liu S."/>
            <person name="Li J."/>
            <person name="Ma L."/>
            <person name="Liu H."/>
            <person name="Zhou Y."/>
            <person name="Zhao J."/>
            <person name="Fang X."/>
            <person name="Li G."/>
            <person name="Fang L."/>
            <person name="Li Y."/>
            <person name="Liu D."/>
            <person name="Zheng H."/>
            <person name="Zhang Y."/>
            <person name="Qin N."/>
            <person name="Li Z."/>
            <person name="Yang G."/>
            <person name="Yang S."/>
            <person name="Bolund L."/>
            <person name="Kristiansen K."/>
            <person name="Zheng H."/>
            <person name="Li S."/>
            <person name="Zhang X."/>
            <person name="Yang H."/>
            <person name="Wang J."/>
            <person name="Sun R."/>
            <person name="Zhang B."/>
            <person name="Jiang S."/>
            <person name="Wang J."/>
            <person name="Du Y."/>
            <person name="Li S."/>
        </authorList>
    </citation>
    <scope>NUCLEOTIDE SEQUENCE [LARGE SCALE GENOMIC DNA]</scope>
    <source>
        <strain evidence="2">cv. 9930</strain>
    </source>
</reference>
<protein>
    <submittedName>
        <fullName evidence="1">Uncharacterized protein</fullName>
    </submittedName>
</protein>
<proteinExistence type="predicted"/>
<dbReference type="Proteomes" id="UP000029981">
    <property type="component" value="Chromosome 4"/>
</dbReference>
<gene>
    <name evidence="1" type="ORF">Csa_4G374620</name>
</gene>
<evidence type="ECO:0000313" key="2">
    <source>
        <dbReference type="Proteomes" id="UP000029981"/>
    </source>
</evidence>
<accession>A0A0A0L0M4</accession>
<reference evidence="1 2" key="2">
    <citation type="journal article" date="2009" name="PLoS ONE">
        <title>An integrated genetic and cytogenetic map of the cucumber genome.</title>
        <authorList>
            <person name="Ren Y."/>
            <person name="Zhang Z."/>
            <person name="Liu J."/>
            <person name="Staub J.E."/>
            <person name="Han Y."/>
            <person name="Cheng Z."/>
            <person name="Li X."/>
            <person name="Lu J."/>
            <person name="Miao H."/>
            <person name="Kang H."/>
            <person name="Xie B."/>
            <person name="Gu X."/>
            <person name="Wang X."/>
            <person name="Du Y."/>
            <person name="Jin W."/>
            <person name="Huang S."/>
        </authorList>
    </citation>
    <scope>NUCLEOTIDE SEQUENCE [LARGE SCALE GENOMIC DNA]</scope>
    <source>
        <strain evidence="2">cv. 9930</strain>
    </source>
</reference>
<evidence type="ECO:0000313" key="1">
    <source>
        <dbReference type="EMBL" id="KGN54594.1"/>
    </source>
</evidence>